<protein>
    <submittedName>
        <fullName evidence="1">Uncharacterized protein</fullName>
    </submittedName>
</protein>
<reference evidence="1 2" key="1">
    <citation type="journal article" date="2019" name="Syst. Appl. Microbiol.">
        <title>Microvirga tunisiensis sp. nov., a root nodule symbiotic bacterium isolated from Lupinus micranthus and L. luteus grown in Northern Tunisia.</title>
        <authorList>
            <person name="Msaddak A."/>
            <person name="Rejili M."/>
            <person name="Duran D."/>
            <person name="Mars M."/>
            <person name="Palacios J.M."/>
            <person name="Ruiz-Argueso T."/>
            <person name="Rey L."/>
            <person name="Imperial J."/>
        </authorList>
    </citation>
    <scope>NUCLEOTIDE SEQUENCE [LARGE SCALE GENOMIC DNA]</scope>
    <source>
        <strain evidence="1 2">Lmie10</strain>
    </source>
</reference>
<dbReference type="OrthoDB" id="116799at2"/>
<organism evidence="1 2">
    <name type="scientific">Microvirga tunisiensis</name>
    <dbReference type="NCBI Taxonomy" id="2108360"/>
    <lineage>
        <taxon>Bacteria</taxon>
        <taxon>Pseudomonadati</taxon>
        <taxon>Pseudomonadota</taxon>
        <taxon>Alphaproteobacteria</taxon>
        <taxon>Hyphomicrobiales</taxon>
        <taxon>Methylobacteriaceae</taxon>
        <taxon>Microvirga</taxon>
    </lineage>
</organism>
<proteinExistence type="predicted"/>
<dbReference type="AlphaFoldDB" id="A0A5N7MLR0"/>
<dbReference type="SUPFAM" id="SSF102588">
    <property type="entry name" value="LmbE-like"/>
    <property type="match status" value="1"/>
</dbReference>
<dbReference type="RefSeq" id="WP_152714318.1">
    <property type="nucleotide sequence ID" value="NZ_VOSJ01000117.1"/>
</dbReference>
<dbReference type="Gene3D" id="3.40.50.10320">
    <property type="entry name" value="LmbE-like"/>
    <property type="match status" value="1"/>
</dbReference>
<comment type="caution">
    <text evidence="1">The sequence shown here is derived from an EMBL/GenBank/DDBJ whole genome shotgun (WGS) entry which is preliminary data.</text>
</comment>
<evidence type="ECO:0000313" key="1">
    <source>
        <dbReference type="EMBL" id="MPR28011.1"/>
    </source>
</evidence>
<dbReference type="EMBL" id="VOSK01000119">
    <property type="protein sequence ID" value="MPR28011.1"/>
    <property type="molecule type" value="Genomic_DNA"/>
</dbReference>
<gene>
    <name evidence="1" type="ORF">FS320_23310</name>
</gene>
<name>A0A5N7MLR0_9HYPH</name>
<dbReference type="Proteomes" id="UP000403266">
    <property type="component" value="Unassembled WGS sequence"/>
</dbReference>
<accession>A0A5N7MLR0</accession>
<dbReference type="InterPro" id="IPR024078">
    <property type="entry name" value="LmbE-like_dom_sf"/>
</dbReference>
<keyword evidence="2" id="KW-1185">Reference proteome</keyword>
<sequence>MATLSGKGGEPVLVPIGETLELRLEAMACYASQVPVIFRFSQDFFGVVANFAREVGGERGPAERFWPIARENL</sequence>
<evidence type="ECO:0000313" key="2">
    <source>
        <dbReference type="Proteomes" id="UP000403266"/>
    </source>
</evidence>